<comment type="caution">
    <text evidence="2">The sequence shown here is derived from an EMBL/GenBank/DDBJ whole genome shotgun (WGS) entry which is preliminary data.</text>
</comment>
<reference evidence="2 3" key="1">
    <citation type="submission" date="2019-05" db="EMBL/GenBank/DDBJ databases">
        <title>Another draft genome of Portunus trituberculatus and its Hox gene families provides insights of decapod evolution.</title>
        <authorList>
            <person name="Jeong J.-H."/>
            <person name="Song I."/>
            <person name="Kim S."/>
            <person name="Choi T."/>
            <person name="Kim D."/>
            <person name="Ryu S."/>
            <person name="Kim W."/>
        </authorList>
    </citation>
    <scope>NUCLEOTIDE SEQUENCE [LARGE SCALE GENOMIC DNA]</scope>
    <source>
        <tissue evidence="2">Muscle</tissue>
    </source>
</reference>
<evidence type="ECO:0000313" key="2">
    <source>
        <dbReference type="EMBL" id="MPC59023.1"/>
    </source>
</evidence>
<feature type="region of interest" description="Disordered" evidence="1">
    <location>
        <begin position="1"/>
        <end position="44"/>
    </location>
</feature>
<organism evidence="2 3">
    <name type="scientific">Portunus trituberculatus</name>
    <name type="common">Swimming crab</name>
    <name type="synonym">Neptunus trituberculatus</name>
    <dbReference type="NCBI Taxonomy" id="210409"/>
    <lineage>
        <taxon>Eukaryota</taxon>
        <taxon>Metazoa</taxon>
        <taxon>Ecdysozoa</taxon>
        <taxon>Arthropoda</taxon>
        <taxon>Crustacea</taxon>
        <taxon>Multicrustacea</taxon>
        <taxon>Malacostraca</taxon>
        <taxon>Eumalacostraca</taxon>
        <taxon>Eucarida</taxon>
        <taxon>Decapoda</taxon>
        <taxon>Pleocyemata</taxon>
        <taxon>Brachyura</taxon>
        <taxon>Eubrachyura</taxon>
        <taxon>Portunoidea</taxon>
        <taxon>Portunidae</taxon>
        <taxon>Portuninae</taxon>
        <taxon>Portunus</taxon>
    </lineage>
</organism>
<dbReference type="Proteomes" id="UP000324222">
    <property type="component" value="Unassembled WGS sequence"/>
</dbReference>
<evidence type="ECO:0000256" key="1">
    <source>
        <dbReference type="SAM" id="MobiDB-lite"/>
    </source>
</evidence>
<protein>
    <submittedName>
        <fullName evidence="2">Uncharacterized protein</fullName>
    </submittedName>
</protein>
<sequence length="71" mass="6939">MGGRSGKAGAAGGLPGVQQAASTSSAEDEAGTLHLTGASPPLRSGSRCPLPLHSLLYLPSVPLAPFALSVT</sequence>
<dbReference type="AlphaFoldDB" id="A0A5B7GN98"/>
<name>A0A5B7GN98_PORTR</name>
<accession>A0A5B7GN98</accession>
<gene>
    <name evidence="2" type="ORF">E2C01_053038</name>
</gene>
<proteinExistence type="predicted"/>
<dbReference type="EMBL" id="VSRR010016187">
    <property type="protein sequence ID" value="MPC59023.1"/>
    <property type="molecule type" value="Genomic_DNA"/>
</dbReference>
<keyword evidence="3" id="KW-1185">Reference proteome</keyword>
<evidence type="ECO:0000313" key="3">
    <source>
        <dbReference type="Proteomes" id="UP000324222"/>
    </source>
</evidence>
<feature type="compositionally biased region" description="Gly residues" evidence="1">
    <location>
        <begin position="1"/>
        <end position="15"/>
    </location>
</feature>